<feature type="compositionally biased region" description="Acidic residues" evidence="1">
    <location>
        <begin position="94"/>
        <end position="109"/>
    </location>
</feature>
<dbReference type="GO" id="GO:0033551">
    <property type="term" value="C:monopolin complex"/>
    <property type="evidence" value="ECO:0007669"/>
    <property type="project" value="InterPro"/>
</dbReference>
<feature type="compositionally biased region" description="Polar residues" evidence="1">
    <location>
        <begin position="242"/>
        <end position="251"/>
    </location>
</feature>
<evidence type="ECO:0000256" key="1">
    <source>
        <dbReference type="SAM" id="MobiDB-lite"/>
    </source>
</evidence>
<gene>
    <name evidence="3" type="ORF">VHEMI00476</name>
</gene>
<protein>
    <recommendedName>
        <fullName evidence="2">Monopolin complex subunit Csm1/Pcs1 C-terminal domain-containing protein</fullName>
    </recommendedName>
</protein>
<organism evidence="3 4">
    <name type="scientific">[Torrubiella] hemipterigena</name>
    <dbReference type="NCBI Taxonomy" id="1531966"/>
    <lineage>
        <taxon>Eukaryota</taxon>
        <taxon>Fungi</taxon>
        <taxon>Dikarya</taxon>
        <taxon>Ascomycota</taxon>
        <taxon>Pezizomycotina</taxon>
        <taxon>Sordariomycetes</taxon>
        <taxon>Hypocreomycetidae</taxon>
        <taxon>Hypocreales</taxon>
        <taxon>Clavicipitaceae</taxon>
        <taxon>Clavicipitaceae incertae sedis</taxon>
        <taxon>'Torrubiella' clade</taxon>
    </lineage>
</organism>
<evidence type="ECO:0000313" key="4">
    <source>
        <dbReference type="Proteomes" id="UP000039046"/>
    </source>
</evidence>
<accession>A0A0A1T211</accession>
<dbReference type="Proteomes" id="UP000039046">
    <property type="component" value="Unassembled WGS sequence"/>
</dbReference>
<feature type="compositionally biased region" description="Polar residues" evidence="1">
    <location>
        <begin position="49"/>
        <end position="66"/>
    </location>
</feature>
<dbReference type="PANTHER" id="PTHR28006:SF1">
    <property type="entry name" value="MONOPOLIN COMPLEX SUBUNIT CSM1"/>
    <property type="match status" value="1"/>
</dbReference>
<name>A0A0A1T211_9HYPO</name>
<dbReference type="EMBL" id="CDHN01000001">
    <property type="protein sequence ID" value="CEJ80282.1"/>
    <property type="molecule type" value="Genomic_DNA"/>
</dbReference>
<evidence type="ECO:0000313" key="3">
    <source>
        <dbReference type="EMBL" id="CEJ80282.1"/>
    </source>
</evidence>
<dbReference type="AlphaFoldDB" id="A0A0A1T211"/>
<feature type="region of interest" description="Disordered" evidence="1">
    <location>
        <begin position="230"/>
        <end position="251"/>
    </location>
</feature>
<feature type="region of interest" description="Disordered" evidence="1">
    <location>
        <begin position="1"/>
        <end position="176"/>
    </location>
</feature>
<dbReference type="GO" id="GO:0045144">
    <property type="term" value="P:meiotic sister chromatid segregation"/>
    <property type="evidence" value="ECO:0007669"/>
    <property type="project" value="TreeGrafter"/>
</dbReference>
<evidence type="ECO:0000259" key="2">
    <source>
        <dbReference type="Pfam" id="PF12539"/>
    </source>
</evidence>
<reference evidence="3 4" key="1">
    <citation type="journal article" date="2015" name="Genome Announc.">
        <title>Draft Genome Sequence and Gene Annotation of the Entomopathogenic Fungus Verticillium hemipterigenum.</title>
        <authorList>
            <person name="Horn F."/>
            <person name="Habel A."/>
            <person name="Scharf D.H."/>
            <person name="Dworschak J."/>
            <person name="Brakhage A.A."/>
            <person name="Guthke R."/>
            <person name="Hertweck C."/>
            <person name="Linde J."/>
        </authorList>
    </citation>
    <scope>NUCLEOTIDE SEQUENCE [LARGE SCALE GENOMIC DNA]</scope>
</reference>
<proteinExistence type="predicted"/>
<dbReference type="InterPro" id="IPR040349">
    <property type="entry name" value="Csm1/Pcs1"/>
</dbReference>
<dbReference type="InterPro" id="IPR038608">
    <property type="entry name" value="Csm1/Pcs1_C_sf"/>
</dbReference>
<dbReference type="Gene3D" id="1.10.287.1490">
    <property type="match status" value="1"/>
</dbReference>
<sequence length="433" mass="47736">MVRIARAGGGLSGFVGSDSESDFGGLEKTTHRSSTTTTKRATSRPTSSLRGTKSLATSTRQKTHAGSRSPGRKALNEKKYSNTQSTYTKAPDTWSDDEAELSGADEVDIGWESPPKQVRRQSPPPRSRHESIVREVAPSGQYKRSAPLYQTTELSDTDAAPTSRADSKSSETSALKRKFDELSQDYTSLENRYNELKDVGIKAAERNFDRLKKQMEDNETSSSKLISALQDQIKDQTRSTRDTSALQSQLDESEANVNNLVSKISNLTGSLNESQREIQSLKAKLAASRAAEATALAAAKATAAAPKPSTANNKNLTGQSELMHISQAKEELYSSLTSLIIRNVKEEDGENVFDCLQSSRNGTLHFTLSQEKEDPGSRYSETKYTFSPQIQDGRDAELMKVLPEYFLEDLTFTGPQISKFYIRLFTALAEKKQ</sequence>
<feature type="domain" description="Monopolin complex subunit Csm1/Pcs1 C-terminal" evidence="2">
    <location>
        <begin position="327"/>
        <end position="413"/>
    </location>
</feature>
<dbReference type="HOGENOM" id="CLU_029214_1_0_1"/>
<dbReference type="InterPro" id="IPR020981">
    <property type="entry name" value="Csm1/Pcs1_C"/>
</dbReference>
<feature type="compositionally biased region" description="Low complexity" evidence="1">
    <location>
        <begin position="32"/>
        <end position="48"/>
    </location>
</feature>
<dbReference type="Gene3D" id="3.90.1150.80">
    <property type="match status" value="1"/>
</dbReference>
<dbReference type="Pfam" id="PF12539">
    <property type="entry name" value="Csm1"/>
    <property type="match status" value="1"/>
</dbReference>
<dbReference type="PANTHER" id="PTHR28006">
    <property type="entry name" value="MONOPOLIN COMPLEX SUBUNIT CSM1"/>
    <property type="match status" value="1"/>
</dbReference>
<dbReference type="GO" id="GO:0034506">
    <property type="term" value="C:chromosome, centromeric core domain"/>
    <property type="evidence" value="ECO:0007669"/>
    <property type="project" value="TreeGrafter"/>
</dbReference>
<dbReference type="STRING" id="1531966.A0A0A1T211"/>
<dbReference type="OrthoDB" id="2431049at2759"/>
<feature type="compositionally biased region" description="Basic and acidic residues" evidence="1">
    <location>
        <begin position="232"/>
        <end position="241"/>
    </location>
</feature>
<keyword evidence="4" id="KW-1185">Reference proteome</keyword>
<dbReference type="GO" id="GO:1990644">
    <property type="term" value="F:microtubule site clamp"/>
    <property type="evidence" value="ECO:0007669"/>
    <property type="project" value="TreeGrafter"/>
</dbReference>
<dbReference type="GO" id="GO:0005730">
    <property type="term" value="C:nucleolus"/>
    <property type="evidence" value="ECO:0007669"/>
    <property type="project" value="TreeGrafter"/>
</dbReference>
<dbReference type="CDD" id="cd23787">
    <property type="entry name" value="RWD_CSM1"/>
    <property type="match status" value="1"/>
</dbReference>
<dbReference type="GO" id="GO:0072686">
    <property type="term" value="C:mitotic spindle"/>
    <property type="evidence" value="ECO:0007669"/>
    <property type="project" value="TreeGrafter"/>
</dbReference>
<dbReference type="GO" id="GO:0051315">
    <property type="term" value="P:attachment of mitotic spindle microtubules to kinetochore"/>
    <property type="evidence" value="ECO:0007669"/>
    <property type="project" value="TreeGrafter"/>
</dbReference>